<dbReference type="InterPro" id="IPR009072">
    <property type="entry name" value="Histone-fold"/>
</dbReference>
<dbReference type="SUPFAM" id="SSF47113">
    <property type="entry name" value="Histone-fold"/>
    <property type="match status" value="1"/>
</dbReference>
<organism evidence="2 3">
    <name type="scientific">Ambispora leptoticha</name>
    <dbReference type="NCBI Taxonomy" id="144679"/>
    <lineage>
        <taxon>Eukaryota</taxon>
        <taxon>Fungi</taxon>
        <taxon>Fungi incertae sedis</taxon>
        <taxon>Mucoromycota</taxon>
        <taxon>Glomeromycotina</taxon>
        <taxon>Glomeromycetes</taxon>
        <taxon>Archaeosporales</taxon>
        <taxon>Ambisporaceae</taxon>
        <taxon>Ambispora</taxon>
    </lineage>
</organism>
<feature type="region of interest" description="Disordered" evidence="1">
    <location>
        <begin position="214"/>
        <end position="303"/>
    </location>
</feature>
<feature type="compositionally biased region" description="Polar residues" evidence="1">
    <location>
        <begin position="393"/>
        <end position="410"/>
    </location>
</feature>
<reference evidence="2" key="1">
    <citation type="submission" date="2021-06" db="EMBL/GenBank/DDBJ databases">
        <authorList>
            <person name="Kallberg Y."/>
            <person name="Tangrot J."/>
            <person name="Rosling A."/>
        </authorList>
    </citation>
    <scope>NUCLEOTIDE SEQUENCE</scope>
    <source>
        <strain evidence="2">FL130A</strain>
    </source>
</reference>
<feature type="region of interest" description="Disordered" evidence="1">
    <location>
        <begin position="669"/>
        <end position="771"/>
    </location>
</feature>
<feature type="compositionally biased region" description="Polar residues" evidence="1">
    <location>
        <begin position="730"/>
        <end position="753"/>
    </location>
</feature>
<feature type="compositionally biased region" description="Polar residues" evidence="1">
    <location>
        <begin position="515"/>
        <end position="525"/>
    </location>
</feature>
<gene>
    <name evidence="2" type="ORF">ALEPTO_LOCUS8007</name>
</gene>
<dbReference type="AlphaFoldDB" id="A0A9N9GB92"/>
<feature type="compositionally biased region" description="Polar residues" evidence="1">
    <location>
        <begin position="762"/>
        <end position="771"/>
    </location>
</feature>
<evidence type="ECO:0000313" key="3">
    <source>
        <dbReference type="Proteomes" id="UP000789508"/>
    </source>
</evidence>
<feature type="compositionally biased region" description="Low complexity" evidence="1">
    <location>
        <begin position="261"/>
        <end position="270"/>
    </location>
</feature>
<dbReference type="EMBL" id="CAJVPS010004018">
    <property type="protein sequence ID" value="CAG8597929.1"/>
    <property type="molecule type" value="Genomic_DNA"/>
</dbReference>
<feature type="region of interest" description="Disordered" evidence="1">
    <location>
        <begin position="333"/>
        <end position="536"/>
    </location>
</feature>
<dbReference type="Proteomes" id="UP000789508">
    <property type="component" value="Unassembled WGS sequence"/>
</dbReference>
<feature type="region of interest" description="Disordered" evidence="1">
    <location>
        <begin position="573"/>
        <end position="592"/>
    </location>
</feature>
<feature type="compositionally biased region" description="Polar residues" evidence="1">
    <location>
        <begin position="218"/>
        <end position="241"/>
    </location>
</feature>
<feature type="compositionally biased region" description="Polar residues" evidence="1">
    <location>
        <begin position="630"/>
        <end position="651"/>
    </location>
</feature>
<feature type="compositionally biased region" description="Polar residues" evidence="1">
    <location>
        <begin position="690"/>
        <end position="714"/>
    </location>
</feature>
<sequence length="969" mass="107663">MVDVLYISQRAANSIIAGVAPYRISSEALQAINNFLDEFLYYLIDAAHSLDLVRIKTAISTVLPTSVGKNAVSEAELELKTYVESGNSDNTKERTIEITPFPLQKVFEQFRIKCQYYSTLGDREGDDTENAVPDLCPSSDGIHIAPSLAIYLTAVLEYVGENILFLVAKTSEKHKVEVAKAREVYTALSEDPQISPLFLRMDLKAQMEVAKYGMTPVNGYSPSSPTRTSLDSAKSSRSGPSLNKHHRHNGSGDRKESVDEMSMNGSNGSSYSRISMELKSPRSTKSSSEKESDMRSVSSLEDSGKMKNFDQLLTGSQTMKVSLTPNRLITIETHKRPPKLAPREPVSRERIIQPSGPTVPSNNKIDESDDLDDDLFPQKGRKQDKESLYEFLKNTSPDDVLGNKSNFKNKSATRRVKSIDQLEPVPEQRPTSPKYVSLIATASSLPSSPSYSSGQHRKVSPGPLHKNVSGLDRSNSKASMLSSKSAGNPDTRSSITKKSKRRHQAQDLMDFLATTPPSEKTSFSQADLPPVINNGGKKKEKKFKKFFTRFRKSSFSDDQSLYEQPLTRLSSLNSLGTSNVPSSDNLTKTNKPPRYVKIEIPPLPKTEEKQEPSIFDQVEIQGRHARHLSKTISLNSPRSGHNTPNKATFSSNERKPLLTYTGIYDEEYEDTHDKHDKRSTARSSIMAGSGFNTPTKDSYNTKNEYLNQQNTSALKTPPPSPSRNISNSPKASSPQQTSYNIPISQQRDNSTRTISHEDQTEMMRNSSSQSTPLESEQFIARAKSVPHSSILVSTVTTKIKSTSVINNIEETKYNNHHNHDEIPSSINDININENYKYSENASPVTITITPVTQRKLTDGSPLIEESAEIVDTKEVSSEVVCESVIIDEGEEVEQVDKEKEREEALVVEWLLGTGFGFGFKNNITYLDVVDIEDGGVTDEDEYVEAVDDSDSVMDNMNYYRDSGSTINAL</sequence>
<dbReference type="OrthoDB" id="5382203at2759"/>
<keyword evidence="3" id="KW-1185">Reference proteome</keyword>
<comment type="caution">
    <text evidence="2">The sequence shown here is derived from an EMBL/GenBank/DDBJ whole genome shotgun (WGS) entry which is preliminary data.</text>
</comment>
<dbReference type="Gene3D" id="1.10.20.10">
    <property type="entry name" value="Histone, subunit A"/>
    <property type="match status" value="1"/>
</dbReference>
<feature type="region of interest" description="Disordered" evidence="1">
    <location>
        <begin position="630"/>
        <end position="654"/>
    </location>
</feature>
<dbReference type="GO" id="GO:0046982">
    <property type="term" value="F:protein heterodimerization activity"/>
    <property type="evidence" value="ECO:0007669"/>
    <property type="project" value="InterPro"/>
</dbReference>
<feature type="compositionally biased region" description="Low complexity" evidence="1">
    <location>
        <begin position="437"/>
        <end position="453"/>
    </location>
</feature>
<feature type="compositionally biased region" description="Basic and acidic residues" evidence="1">
    <location>
        <begin position="341"/>
        <end position="351"/>
    </location>
</feature>
<protein>
    <submittedName>
        <fullName evidence="2">4093_t:CDS:1</fullName>
    </submittedName>
</protein>
<proteinExistence type="predicted"/>
<evidence type="ECO:0000256" key="1">
    <source>
        <dbReference type="SAM" id="MobiDB-lite"/>
    </source>
</evidence>
<accession>A0A9N9GB92</accession>
<feature type="compositionally biased region" description="Low complexity" evidence="1">
    <location>
        <begin position="476"/>
        <end position="486"/>
    </location>
</feature>
<evidence type="ECO:0000313" key="2">
    <source>
        <dbReference type="EMBL" id="CAG8597929.1"/>
    </source>
</evidence>
<feature type="compositionally biased region" description="Polar residues" evidence="1">
    <location>
        <begin position="573"/>
        <end position="590"/>
    </location>
</feature>
<name>A0A9N9GB92_9GLOM</name>